<feature type="compositionally biased region" description="Basic and acidic residues" evidence="1">
    <location>
        <begin position="149"/>
        <end position="160"/>
    </location>
</feature>
<comment type="caution">
    <text evidence="2">The sequence shown here is derived from an EMBL/GenBank/DDBJ whole genome shotgun (WGS) entry which is preliminary data.</text>
</comment>
<organism evidence="2 3">
    <name type="scientific">Oceanibaculum indicum P24</name>
    <dbReference type="NCBI Taxonomy" id="1207063"/>
    <lineage>
        <taxon>Bacteria</taxon>
        <taxon>Pseudomonadati</taxon>
        <taxon>Pseudomonadota</taxon>
        <taxon>Alphaproteobacteria</taxon>
        <taxon>Rhodospirillales</taxon>
        <taxon>Oceanibaculaceae</taxon>
        <taxon>Oceanibaculum</taxon>
    </lineage>
</organism>
<dbReference type="EMBL" id="AMRL01000024">
    <property type="protein sequence ID" value="EKE70872.1"/>
    <property type="molecule type" value="Genomic_DNA"/>
</dbReference>
<reference evidence="2 3" key="1">
    <citation type="journal article" date="2012" name="J. Bacteriol.">
        <title>Genome Sequence of Oceanibaculum indicum Type Strain P24.</title>
        <authorList>
            <person name="Lai Q."/>
            <person name="Shao Z."/>
        </authorList>
    </citation>
    <scope>NUCLEOTIDE SEQUENCE [LARGE SCALE GENOMIC DNA]</scope>
    <source>
        <strain evidence="2 3">P24</strain>
    </source>
</reference>
<evidence type="ECO:0000256" key="1">
    <source>
        <dbReference type="SAM" id="MobiDB-lite"/>
    </source>
</evidence>
<name>K2J7H2_9PROT</name>
<protein>
    <submittedName>
        <fullName evidence="2">Uncharacterized protein</fullName>
    </submittedName>
</protein>
<gene>
    <name evidence="2" type="ORF">P24_15054</name>
</gene>
<evidence type="ECO:0000313" key="2">
    <source>
        <dbReference type="EMBL" id="EKE70872.1"/>
    </source>
</evidence>
<dbReference type="STRING" id="1207063.P24_15054"/>
<sequence length="160" mass="16526">MSAALLSGGLLSAAMTSNGIVGGALSDGLHQPSNAGLPSHPEPWRPLPVPFALHAALATVQAEHRRHRIADITRRADAAVRQLIARADATTDDAAVDDMLHAASLLQQMALLGETMALALQDADAELARTITQGAILQDAGTQDSATAEDGRPEPKGDTA</sequence>
<dbReference type="Proteomes" id="UP000006746">
    <property type="component" value="Unassembled WGS sequence"/>
</dbReference>
<proteinExistence type="predicted"/>
<keyword evidence="3" id="KW-1185">Reference proteome</keyword>
<accession>K2J7H2</accession>
<feature type="region of interest" description="Disordered" evidence="1">
    <location>
        <begin position="138"/>
        <end position="160"/>
    </location>
</feature>
<evidence type="ECO:0000313" key="3">
    <source>
        <dbReference type="Proteomes" id="UP000006746"/>
    </source>
</evidence>
<dbReference type="RefSeq" id="WP_008945614.1">
    <property type="nucleotide sequence ID" value="NZ_AMRL01000024.1"/>
</dbReference>
<dbReference type="AlphaFoldDB" id="K2J7H2"/>